<sequence>MPLSQVQLNTLASMGIPQLERSVLAAEEEPTYIILRVPMPPGMAVDKPANEQFLLLRIPIAIINASARRGRKWVLYVATAVTGTSGHLRQYGQDLQAEAMDEPVADNETYDFVAEGALHIADAQCGDTRTSINPEESWHYNRDMIASRDGGRCVILEPGIAERLDGFAHRGRAVRWDACQGAHILPHSKGSSYIDAIIRARGIDERLQFKDGIDNEKNAMFINREIHAKGLAYQTCAFLYVPNACMTIEDVLYPEDHPPPPLPESLQDTQHAHLQFQMLDTEAYWQFLDFMAGKRLWTNKFIRMPDDRSSFPPFFICHFYYGATALHLWLDEDSRSILNSFNSQQYPIDVAVDQSAKSPSPSVDDAASNLVSWLWRANGVTMEEDGVDDAETIIRKEFGSDKREAMKLQIWLAFFVLYLHNQCLFSSVTLRKQG</sequence>
<dbReference type="Proteomes" id="UP000219338">
    <property type="component" value="Unassembled WGS sequence"/>
</dbReference>
<dbReference type="AlphaFoldDB" id="A0A284QY88"/>
<keyword evidence="2" id="KW-1185">Reference proteome</keyword>
<evidence type="ECO:0000313" key="1">
    <source>
        <dbReference type="EMBL" id="SJL01439.1"/>
    </source>
</evidence>
<name>A0A284QY88_ARMOS</name>
<evidence type="ECO:0008006" key="3">
    <source>
        <dbReference type="Google" id="ProtNLM"/>
    </source>
</evidence>
<reference evidence="2" key="1">
    <citation type="journal article" date="2017" name="Nat. Ecol. Evol.">
        <title>Genome expansion and lineage-specific genetic innovations in the forest pathogenic fungi Armillaria.</title>
        <authorList>
            <person name="Sipos G."/>
            <person name="Prasanna A.N."/>
            <person name="Walter M.C."/>
            <person name="O'Connor E."/>
            <person name="Balint B."/>
            <person name="Krizsan K."/>
            <person name="Kiss B."/>
            <person name="Hess J."/>
            <person name="Varga T."/>
            <person name="Slot J."/>
            <person name="Riley R."/>
            <person name="Boka B."/>
            <person name="Rigling D."/>
            <person name="Barry K."/>
            <person name="Lee J."/>
            <person name="Mihaltcheva S."/>
            <person name="LaButti K."/>
            <person name="Lipzen A."/>
            <person name="Waldron R."/>
            <person name="Moloney N.M."/>
            <person name="Sperisen C."/>
            <person name="Kredics L."/>
            <person name="Vagvoelgyi C."/>
            <person name="Patrignani A."/>
            <person name="Fitzpatrick D."/>
            <person name="Nagy I."/>
            <person name="Doyle S."/>
            <person name="Anderson J.B."/>
            <person name="Grigoriev I.V."/>
            <person name="Gueldener U."/>
            <person name="Muensterkoetter M."/>
            <person name="Nagy L.G."/>
        </authorList>
    </citation>
    <scope>NUCLEOTIDE SEQUENCE [LARGE SCALE GENOMIC DNA]</scope>
    <source>
        <strain evidence="2">C18/9</strain>
    </source>
</reference>
<dbReference type="OrthoDB" id="3269637at2759"/>
<gene>
    <name evidence="1" type="ORF">ARMOST_04761</name>
</gene>
<proteinExistence type="predicted"/>
<dbReference type="EMBL" id="FUEG01000003">
    <property type="protein sequence ID" value="SJL01439.1"/>
    <property type="molecule type" value="Genomic_DNA"/>
</dbReference>
<accession>A0A284QY88</accession>
<organism evidence="1 2">
    <name type="scientific">Armillaria ostoyae</name>
    <name type="common">Armillaria root rot fungus</name>
    <dbReference type="NCBI Taxonomy" id="47428"/>
    <lineage>
        <taxon>Eukaryota</taxon>
        <taxon>Fungi</taxon>
        <taxon>Dikarya</taxon>
        <taxon>Basidiomycota</taxon>
        <taxon>Agaricomycotina</taxon>
        <taxon>Agaricomycetes</taxon>
        <taxon>Agaricomycetidae</taxon>
        <taxon>Agaricales</taxon>
        <taxon>Marasmiineae</taxon>
        <taxon>Physalacriaceae</taxon>
        <taxon>Armillaria</taxon>
    </lineage>
</organism>
<evidence type="ECO:0000313" key="2">
    <source>
        <dbReference type="Proteomes" id="UP000219338"/>
    </source>
</evidence>
<protein>
    <recommendedName>
        <fullName evidence="3">HNH nuclease domain-containing protein</fullName>
    </recommendedName>
</protein>